<gene>
    <name evidence="2" type="ORF">FHG89_29310</name>
</gene>
<dbReference type="InterPro" id="IPR004401">
    <property type="entry name" value="YbaB/EbfC"/>
</dbReference>
<dbReference type="Gene3D" id="3.30.1310.10">
    <property type="entry name" value="Nucleoid-associated protein YbaB-like domain"/>
    <property type="match status" value="1"/>
</dbReference>
<dbReference type="EMBL" id="VDFY01000266">
    <property type="protein sequence ID" value="TNH22352.1"/>
    <property type="molecule type" value="Genomic_DNA"/>
</dbReference>
<dbReference type="GO" id="GO:0003677">
    <property type="term" value="F:DNA binding"/>
    <property type="evidence" value="ECO:0007669"/>
    <property type="project" value="InterPro"/>
</dbReference>
<dbReference type="AlphaFoldDB" id="A0A5C4QHR6"/>
<feature type="compositionally biased region" description="Basic and acidic residues" evidence="1">
    <location>
        <begin position="134"/>
        <end position="151"/>
    </location>
</feature>
<feature type="region of interest" description="Disordered" evidence="1">
    <location>
        <begin position="117"/>
        <end position="151"/>
    </location>
</feature>
<dbReference type="InterPro" id="IPR036894">
    <property type="entry name" value="YbaB-like_sf"/>
</dbReference>
<dbReference type="Proteomes" id="UP000306145">
    <property type="component" value="Unassembled WGS sequence"/>
</dbReference>
<evidence type="ECO:0000313" key="2">
    <source>
        <dbReference type="EMBL" id="TNH22352.1"/>
    </source>
</evidence>
<evidence type="ECO:0000256" key="1">
    <source>
        <dbReference type="SAM" id="MobiDB-lite"/>
    </source>
</evidence>
<keyword evidence="3" id="KW-1185">Reference proteome</keyword>
<sequence>MMVPRRVAGRWEVLGQDPDAAQELLHSWTAELSTRAQAAAELSDRVATIAASATGADGAVRVTVAASGALTDLRLGDRVQRIPGAELASIIMATIARAQAGLTEQVSMAVHDTVGTDSETGRAVTDTFAKRFPRPPDEQPDRWERDARDGW</sequence>
<name>A0A5C4QHR6_9ACTN</name>
<dbReference type="OrthoDB" id="3296761at2"/>
<reference evidence="2 3" key="1">
    <citation type="submission" date="2019-06" db="EMBL/GenBank/DDBJ databases">
        <title>Micromonospora ordensis sp. nov., isolated from deep marine sediment.</title>
        <authorList>
            <person name="Veyisoglu A."/>
            <person name="Carro L."/>
            <person name="Klenk H.-P."/>
            <person name="Sahin N."/>
        </authorList>
    </citation>
    <scope>NUCLEOTIDE SEQUENCE [LARGE SCALE GENOMIC DNA]</scope>
    <source>
        <strain evidence="2 3">S2509</strain>
    </source>
</reference>
<organism evidence="2 3">
    <name type="scientific">Micromonospora orduensis</name>
    <dbReference type="NCBI Taxonomy" id="1420891"/>
    <lineage>
        <taxon>Bacteria</taxon>
        <taxon>Bacillati</taxon>
        <taxon>Actinomycetota</taxon>
        <taxon>Actinomycetes</taxon>
        <taxon>Micromonosporales</taxon>
        <taxon>Micromonosporaceae</taxon>
        <taxon>Micromonospora</taxon>
    </lineage>
</organism>
<evidence type="ECO:0000313" key="3">
    <source>
        <dbReference type="Proteomes" id="UP000306145"/>
    </source>
</evidence>
<dbReference type="Pfam" id="PF02575">
    <property type="entry name" value="YbaB_DNA_bd"/>
    <property type="match status" value="1"/>
</dbReference>
<proteinExistence type="predicted"/>
<accession>A0A5C4QHR6</accession>
<protein>
    <submittedName>
        <fullName evidence="2">YbaB/EbfC family nucleoid-associated protein</fullName>
    </submittedName>
</protein>
<comment type="caution">
    <text evidence="2">The sequence shown here is derived from an EMBL/GenBank/DDBJ whole genome shotgun (WGS) entry which is preliminary data.</text>
</comment>